<dbReference type="GO" id="GO:0009306">
    <property type="term" value="P:protein secretion"/>
    <property type="evidence" value="ECO:0007669"/>
    <property type="project" value="TreeGrafter"/>
</dbReference>
<feature type="domain" description="Bacterial surface antigen (D15)" evidence="7">
    <location>
        <begin position="7"/>
        <end position="150"/>
    </location>
</feature>
<gene>
    <name evidence="8" type="ORF">AU14_13025</name>
</gene>
<sequence length="153" mass="16584">MDVLHASALAKGLYTIFDNHRFLGRLQAGGVATNSFEDVPPSLRFFAGGDQSVRGYGYETLSPENENGVPVGGRFLLVGSVEYQYQFADQWRAALFVDHGNAVNDLFDPLATGAGIGLRWISPVGPLRLDVAKGLNPEFGGGWRIHFSMGPEL</sequence>
<name>W5YUH9_9GAMM</name>
<keyword evidence="4" id="KW-0732">Signal</keyword>
<evidence type="ECO:0000256" key="3">
    <source>
        <dbReference type="ARBA" id="ARBA00022692"/>
    </source>
</evidence>
<dbReference type="Proteomes" id="UP000061489">
    <property type="component" value="Chromosome"/>
</dbReference>
<evidence type="ECO:0000256" key="2">
    <source>
        <dbReference type="ARBA" id="ARBA00022452"/>
    </source>
</evidence>
<dbReference type="Pfam" id="PF01103">
    <property type="entry name" value="Omp85"/>
    <property type="match status" value="1"/>
</dbReference>
<dbReference type="GO" id="GO:0097347">
    <property type="term" value="C:TAM protein secretion complex"/>
    <property type="evidence" value="ECO:0007669"/>
    <property type="project" value="TreeGrafter"/>
</dbReference>
<keyword evidence="3" id="KW-0812">Transmembrane</keyword>
<evidence type="ECO:0000256" key="5">
    <source>
        <dbReference type="ARBA" id="ARBA00023136"/>
    </source>
</evidence>
<evidence type="ECO:0000313" key="9">
    <source>
        <dbReference type="Proteomes" id="UP000061489"/>
    </source>
</evidence>
<dbReference type="GO" id="GO:0009279">
    <property type="term" value="C:cell outer membrane"/>
    <property type="evidence" value="ECO:0007669"/>
    <property type="project" value="TreeGrafter"/>
</dbReference>
<dbReference type="Gene3D" id="2.40.160.50">
    <property type="entry name" value="membrane protein fhac: a member of the omp85/tpsb transporter family"/>
    <property type="match status" value="1"/>
</dbReference>
<keyword evidence="5" id="KW-0472">Membrane</keyword>
<keyword evidence="6" id="KW-0998">Cell outer membrane</keyword>
<organism evidence="8 9">
    <name type="scientific">Marinobacter similis</name>
    <dbReference type="NCBI Taxonomy" id="1420916"/>
    <lineage>
        <taxon>Bacteria</taxon>
        <taxon>Pseudomonadati</taxon>
        <taxon>Pseudomonadota</taxon>
        <taxon>Gammaproteobacteria</taxon>
        <taxon>Pseudomonadales</taxon>
        <taxon>Marinobacteraceae</taxon>
        <taxon>Marinobacter</taxon>
    </lineage>
</organism>
<evidence type="ECO:0000256" key="4">
    <source>
        <dbReference type="ARBA" id="ARBA00022729"/>
    </source>
</evidence>
<dbReference type="InterPro" id="IPR000184">
    <property type="entry name" value="Bac_surfAg_D15"/>
</dbReference>
<evidence type="ECO:0000256" key="6">
    <source>
        <dbReference type="ARBA" id="ARBA00023237"/>
    </source>
</evidence>
<dbReference type="HOGENOM" id="CLU_144115_0_0_6"/>
<reference evidence="8 9" key="1">
    <citation type="journal article" date="2014" name="Genome Announc.">
        <title>Draft Genome Sequences of Marinobacter similis A3d10T and Marinobacter salarius R9SW1T.</title>
        <authorList>
            <person name="Ivanova E.P."/>
            <person name="Ng H.J."/>
            <person name="Webb H.K."/>
            <person name="Feng G."/>
            <person name="Oshima K."/>
            <person name="Hattori M."/>
            <person name="Ohkuma M."/>
            <person name="Sergeev A.F."/>
            <person name="Mikhailov V.V."/>
            <person name="Crawford R.J."/>
            <person name="Sawabe T."/>
        </authorList>
    </citation>
    <scope>NUCLEOTIDE SEQUENCE [LARGE SCALE GENOMIC DNA]</scope>
    <source>
        <strain evidence="8 9">A3d10</strain>
    </source>
</reference>
<evidence type="ECO:0000259" key="7">
    <source>
        <dbReference type="Pfam" id="PF01103"/>
    </source>
</evidence>
<dbReference type="AlphaFoldDB" id="W5YUH9"/>
<accession>W5YUH9</accession>
<keyword evidence="9" id="KW-1185">Reference proteome</keyword>
<protein>
    <recommendedName>
        <fullName evidence="7">Bacterial surface antigen (D15) domain-containing protein</fullName>
    </recommendedName>
</protein>
<dbReference type="KEGG" id="msx:AU14_13025"/>
<proteinExistence type="predicted"/>
<comment type="subcellular location">
    <subcellularLocation>
        <location evidence="1">Membrane</location>
    </subcellularLocation>
</comment>
<evidence type="ECO:0000256" key="1">
    <source>
        <dbReference type="ARBA" id="ARBA00004370"/>
    </source>
</evidence>
<dbReference type="EMBL" id="CP007151">
    <property type="protein sequence ID" value="AHI30148.1"/>
    <property type="molecule type" value="Genomic_DNA"/>
</dbReference>
<evidence type="ECO:0000313" key="8">
    <source>
        <dbReference type="EMBL" id="AHI30148.1"/>
    </source>
</evidence>
<dbReference type="PANTHER" id="PTHR12815:SF47">
    <property type="entry name" value="TRANSLOCATION AND ASSEMBLY MODULE SUBUNIT TAMA"/>
    <property type="match status" value="1"/>
</dbReference>
<keyword evidence="2" id="KW-1134">Transmembrane beta strand</keyword>
<dbReference type="STRING" id="1420916.AU14_13025"/>
<dbReference type="PANTHER" id="PTHR12815">
    <property type="entry name" value="SORTING AND ASSEMBLY MACHINERY SAMM50 PROTEIN FAMILY MEMBER"/>
    <property type="match status" value="1"/>
</dbReference>
<dbReference type="InterPro" id="IPR039910">
    <property type="entry name" value="D15-like"/>
</dbReference>